<evidence type="ECO:0000313" key="2">
    <source>
        <dbReference type="EMBL" id="KAG8190983.1"/>
    </source>
</evidence>
<evidence type="ECO:0000313" key="3">
    <source>
        <dbReference type="Proteomes" id="UP000827092"/>
    </source>
</evidence>
<keyword evidence="3" id="KW-1185">Reference proteome</keyword>
<organism evidence="2 3">
    <name type="scientific">Oedothorax gibbosus</name>
    <dbReference type="NCBI Taxonomy" id="931172"/>
    <lineage>
        <taxon>Eukaryota</taxon>
        <taxon>Metazoa</taxon>
        <taxon>Ecdysozoa</taxon>
        <taxon>Arthropoda</taxon>
        <taxon>Chelicerata</taxon>
        <taxon>Arachnida</taxon>
        <taxon>Araneae</taxon>
        <taxon>Araneomorphae</taxon>
        <taxon>Entelegynae</taxon>
        <taxon>Araneoidea</taxon>
        <taxon>Linyphiidae</taxon>
        <taxon>Erigoninae</taxon>
        <taxon>Oedothorax</taxon>
    </lineage>
</organism>
<name>A0AAV6V5J1_9ARAC</name>
<accession>A0AAV6V5J1</accession>
<comment type="caution">
    <text evidence="2">The sequence shown here is derived from an EMBL/GenBank/DDBJ whole genome shotgun (WGS) entry which is preliminary data.</text>
</comment>
<dbReference type="EMBL" id="JAFNEN010000169">
    <property type="protein sequence ID" value="KAG8190983.1"/>
    <property type="molecule type" value="Genomic_DNA"/>
</dbReference>
<gene>
    <name evidence="2" type="ORF">JTE90_010842</name>
</gene>
<feature type="compositionally biased region" description="Basic and acidic residues" evidence="1">
    <location>
        <begin position="60"/>
        <end position="82"/>
    </location>
</feature>
<dbReference type="Proteomes" id="UP000827092">
    <property type="component" value="Unassembled WGS sequence"/>
</dbReference>
<reference evidence="2 3" key="1">
    <citation type="journal article" date="2022" name="Nat. Ecol. Evol.">
        <title>A masculinizing supergene underlies an exaggerated male reproductive morph in a spider.</title>
        <authorList>
            <person name="Hendrickx F."/>
            <person name="De Corte Z."/>
            <person name="Sonet G."/>
            <person name="Van Belleghem S.M."/>
            <person name="Kostlbacher S."/>
            <person name="Vangestel C."/>
        </authorList>
    </citation>
    <scope>NUCLEOTIDE SEQUENCE [LARGE SCALE GENOMIC DNA]</scope>
    <source>
        <strain evidence="2">W744_W776</strain>
    </source>
</reference>
<feature type="region of interest" description="Disordered" evidence="1">
    <location>
        <begin position="47"/>
        <end position="97"/>
    </location>
</feature>
<evidence type="ECO:0000256" key="1">
    <source>
        <dbReference type="SAM" id="MobiDB-lite"/>
    </source>
</evidence>
<sequence>MEEKYTGLFERIGYEDVGFLGDGNDDEAEVEADQVHAVRLLGLEAAHHQHQHRRHQAGGQRREQDAGQRGVVELKAHKIPEKRSHKRLVQKSSTRDF</sequence>
<proteinExistence type="predicted"/>
<dbReference type="AlphaFoldDB" id="A0AAV6V5J1"/>
<protein>
    <submittedName>
        <fullName evidence="2">Uncharacterized protein</fullName>
    </submittedName>
</protein>